<dbReference type="KEGG" id="mgo:AFA91_05675"/>
<dbReference type="OrthoDB" id="1495085at2"/>
<gene>
    <name evidence="1" type="ORF">AFA91_05675</name>
</gene>
<sequence>MSRVTAIQIGLDPEVIDYSSPDFAQFEGLSRQRLRAANDDNVAGLRAAGYDVDNCLIDFGEAGAEKAGQWLAAKRYDAVLIGAGVRLVAANTLLFEAIVNAAHTLQPGCRFVFNRGAASTPDDIRRWYPDPRGALR</sequence>
<proteinExistence type="predicted"/>
<dbReference type="EMBL" id="CP012150">
    <property type="protein sequence ID" value="AKS31457.1"/>
    <property type="molecule type" value="Genomic_DNA"/>
</dbReference>
<dbReference type="AlphaFoldDB" id="A0A0K0X285"/>
<dbReference type="PATRIC" id="fig|134601.6.peg.1177"/>
<reference evidence="1 2" key="1">
    <citation type="submission" date="2015-07" db="EMBL/GenBank/DDBJ databases">
        <title>Complete genome sequence of Mycobacterium goodii X7B, a facultative thermophilic biodesulfurizing bacterium.</title>
        <authorList>
            <person name="Yu B."/>
            <person name="Li F."/>
            <person name="Xu P."/>
        </authorList>
    </citation>
    <scope>NUCLEOTIDE SEQUENCE [LARGE SCALE GENOMIC DNA]</scope>
    <source>
        <strain evidence="1 2">X7B</strain>
    </source>
</reference>
<name>A0A0K0X285_MYCGD</name>
<evidence type="ECO:0000313" key="2">
    <source>
        <dbReference type="Proteomes" id="UP000062255"/>
    </source>
</evidence>
<dbReference type="Proteomes" id="UP000062255">
    <property type="component" value="Chromosome"/>
</dbReference>
<organism evidence="1 2">
    <name type="scientific">Mycolicibacterium goodii</name>
    <name type="common">Mycobacterium goodii</name>
    <dbReference type="NCBI Taxonomy" id="134601"/>
    <lineage>
        <taxon>Bacteria</taxon>
        <taxon>Bacillati</taxon>
        <taxon>Actinomycetota</taxon>
        <taxon>Actinomycetes</taxon>
        <taxon>Mycobacteriales</taxon>
        <taxon>Mycobacteriaceae</taxon>
        <taxon>Mycolicibacterium</taxon>
    </lineage>
</organism>
<evidence type="ECO:0000313" key="1">
    <source>
        <dbReference type="EMBL" id="AKS31457.1"/>
    </source>
</evidence>
<dbReference type="STRING" id="134601.AFA91_05675"/>
<dbReference type="RefSeq" id="WP_049743864.1">
    <property type="nucleotide sequence ID" value="NZ_CP012150.1"/>
</dbReference>
<protein>
    <submittedName>
        <fullName evidence="1">Uncharacterized protein</fullName>
    </submittedName>
</protein>
<accession>A0A0K0X285</accession>